<dbReference type="GO" id="GO:0005886">
    <property type="term" value="C:plasma membrane"/>
    <property type="evidence" value="ECO:0007669"/>
    <property type="project" value="UniProtKB-SubCell"/>
</dbReference>
<dbReference type="Pfam" id="PF01431">
    <property type="entry name" value="Peptidase_M13"/>
    <property type="match status" value="1"/>
</dbReference>
<feature type="transmembrane region" description="Helical" evidence="9">
    <location>
        <begin position="7"/>
        <end position="30"/>
    </location>
</feature>
<dbReference type="Gene3D" id="1.10.1380.10">
    <property type="entry name" value="Neutral endopeptidase , domain2"/>
    <property type="match status" value="1"/>
</dbReference>
<keyword evidence="8" id="KW-0482">Metalloprotease</keyword>
<keyword evidence="4" id="KW-0645">Protease</keyword>
<dbReference type="Pfam" id="PF05649">
    <property type="entry name" value="Peptidase_M13_N"/>
    <property type="match status" value="1"/>
</dbReference>
<keyword evidence="5" id="KW-0479">Metal-binding</keyword>
<feature type="domain" description="Peptidase M13 N-terminal" evidence="11">
    <location>
        <begin position="52"/>
        <end position="433"/>
    </location>
</feature>
<evidence type="ECO:0000313" key="12">
    <source>
        <dbReference type="EMBL" id="JAD14002.1"/>
    </source>
</evidence>
<dbReference type="AlphaFoldDB" id="A0A0A1XSN2"/>
<comment type="similarity">
    <text evidence="3">Belongs to the peptidase M13 family.</text>
</comment>
<proteinExistence type="inferred from homology"/>
<dbReference type="Gene3D" id="3.40.390.10">
    <property type="entry name" value="Collagenase (Catalytic Domain)"/>
    <property type="match status" value="1"/>
</dbReference>
<dbReference type="InterPro" id="IPR000718">
    <property type="entry name" value="Peptidase_M13"/>
</dbReference>
<keyword evidence="6" id="KW-0378">Hydrolase</keyword>
<reference evidence="12" key="1">
    <citation type="submission" date="2014-11" db="EMBL/GenBank/DDBJ databases">
        <authorList>
            <person name="Geib S."/>
        </authorList>
    </citation>
    <scope>NUCLEOTIDE SEQUENCE</scope>
</reference>
<evidence type="ECO:0000256" key="1">
    <source>
        <dbReference type="ARBA" id="ARBA00001947"/>
    </source>
</evidence>
<gene>
    <name evidence="12" type="primary">Phex</name>
    <name evidence="12" type="ORF">g.49885</name>
</gene>
<dbReference type="GO" id="GO:0004222">
    <property type="term" value="F:metalloendopeptidase activity"/>
    <property type="evidence" value="ECO:0007669"/>
    <property type="project" value="InterPro"/>
</dbReference>
<dbReference type="PROSITE" id="PS51885">
    <property type="entry name" value="NEPRILYSIN"/>
    <property type="match status" value="1"/>
</dbReference>
<dbReference type="PANTHER" id="PTHR11733:SF167">
    <property type="entry name" value="FI17812P1-RELATED"/>
    <property type="match status" value="1"/>
</dbReference>
<dbReference type="InterPro" id="IPR042089">
    <property type="entry name" value="Peptidase_M13_dom_2"/>
</dbReference>
<evidence type="ECO:0000256" key="8">
    <source>
        <dbReference type="ARBA" id="ARBA00023049"/>
    </source>
</evidence>
<dbReference type="CDD" id="cd08662">
    <property type="entry name" value="M13"/>
    <property type="match status" value="1"/>
</dbReference>
<dbReference type="PRINTS" id="PR00786">
    <property type="entry name" value="NEPRILYSIN"/>
</dbReference>
<dbReference type="InterPro" id="IPR018497">
    <property type="entry name" value="Peptidase_M13_C"/>
</dbReference>
<comment type="cofactor">
    <cofactor evidence="1">
        <name>Zn(2+)</name>
        <dbReference type="ChEBI" id="CHEBI:29105"/>
    </cofactor>
</comment>
<comment type="subcellular location">
    <subcellularLocation>
        <location evidence="2">Cell membrane</location>
        <topology evidence="2">Single-pass type II membrane protein</topology>
    </subcellularLocation>
</comment>
<evidence type="ECO:0000256" key="4">
    <source>
        <dbReference type="ARBA" id="ARBA00022670"/>
    </source>
</evidence>
<evidence type="ECO:0000256" key="7">
    <source>
        <dbReference type="ARBA" id="ARBA00022833"/>
    </source>
</evidence>
<dbReference type="GO" id="GO:0046872">
    <property type="term" value="F:metal ion binding"/>
    <property type="evidence" value="ECO:0007669"/>
    <property type="project" value="UniProtKB-KW"/>
</dbReference>
<protein>
    <submittedName>
        <fullName evidence="12">Metalloendopeptidase homolog PEX</fullName>
    </submittedName>
</protein>
<dbReference type="InterPro" id="IPR008753">
    <property type="entry name" value="Peptidase_M13_N"/>
</dbReference>
<name>A0A0A1XSN2_ZEUCU</name>
<keyword evidence="7" id="KW-0862">Zinc</keyword>
<feature type="domain" description="Peptidase M13 C-terminal" evidence="10">
    <location>
        <begin position="511"/>
        <end position="609"/>
    </location>
</feature>
<organism evidence="12">
    <name type="scientific">Zeugodacus cucurbitae</name>
    <name type="common">Melon fruit fly</name>
    <name type="synonym">Bactrocera cucurbitae</name>
    <dbReference type="NCBI Taxonomy" id="28588"/>
    <lineage>
        <taxon>Eukaryota</taxon>
        <taxon>Metazoa</taxon>
        <taxon>Ecdysozoa</taxon>
        <taxon>Arthropoda</taxon>
        <taxon>Hexapoda</taxon>
        <taxon>Insecta</taxon>
        <taxon>Pterygota</taxon>
        <taxon>Neoptera</taxon>
        <taxon>Endopterygota</taxon>
        <taxon>Diptera</taxon>
        <taxon>Brachycera</taxon>
        <taxon>Muscomorpha</taxon>
        <taxon>Tephritoidea</taxon>
        <taxon>Tephritidae</taxon>
        <taxon>Zeugodacus</taxon>
        <taxon>Zeugodacus</taxon>
    </lineage>
</organism>
<sequence length="810" mass="92131">MLRAHDYVFVYGILIVAYSIFAASAAYIGVEDTVDAKYMKQLLGNLNTSVDPCEDFYAYACGNWAQHHDNDAYVDVPGYMDYEVNKQLLNALLADRAANKSGIAQQAWQYYGSCLNLSAPALNSFLRHVQQALHFEWPILRADWPRPWRNATQFDWLRVVGGLRAYGLNGIFITHDVNVRLTNATHYLLELHAQQSPAVAPPTLRLWQEDVEGIFINFGLPTPQARNVSAAVMALEKSLNDALSTLTLLPPSSASNVSEANATRANFTSLEMNVDDLVQLVPQIDWRSYLQHTLGREVDSAQQLLQTYSYDLPYFRKLPALLAAHSNETIAYYIMLKFMYQLTGDLPTGMSDAQKATHCIRLLRGYMPLAANYLYEEHYYKHRRVASDAALQGMFNKLRDNFALLVDANTLQLDAVERAYILAELDGMQLRIGNVPHGAANLTAEVEAYYADINMNASDFYGNHLQLIHSSVRRMQARLLNIPRAANETRQPIYEHSFETSTSSSPIKIFDNVVLVPYGYLQLPLYDHRLDALFQHSLIGFILAHEIMHAYDLFHIIYDQHGNFNELGLHVAQHYWGFINCTRQTELNDVLSENMADVSGLRLAYQTYFGLSEIGTAAEHSNNTGAVEPKAESVSSTKSQQHQIVSSGNEIPNGYAKSSPVDAASRLWLGNFTRPQLFFINSVQFLCANMPRIEALNVQPLHLGHDMHDVRVRRNWLNLEHFAHAFQCARDTRGGNSEWCDCPPKMPFVLNRIIVFYLRQLWLWQHVFTLWFCIAFRQMSILSLLYLILTLKRLTVCNAFILLLISFNYE</sequence>
<evidence type="ECO:0000259" key="10">
    <source>
        <dbReference type="Pfam" id="PF01431"/>
    </source>
</evidence>
<keyword evidence="9" id="KW-0812">Transmembrane</keyword>
<dbReference type="InterPro" id="IPR024079">
    <property type="entry name" value="MetalloPept_cat_dom_sf"/>
</dbReference>
<evidence type="ECO:0000256" key="5">
    <source>
        <dbReference type="ARBA" id="ARBA00022723"/>
    </source>
</evidence>
<keyword evidence="9" id="KW-1133">Transmembrane helix</keyword>
<evidence type="ECO:0000256" key="3">
    <source>
        <dbReference type="ARBA" id="ARBA00007357"/>
    </source>
</evidence>
<evidence type="ECO:0000256" key="6">
    <source>
        <dbReference type="ARBA" id="ARBA00022801"/>
    </source>
</evidence>
<dbReference type="EMBL" id="GBXI01000290">
    <property type="protein sequence ID" value="JAD14002.1"/>
    <property type="molecule type" value="Transcribed_RNA"/>
</dbReference>
<accession>A0A0A1XSN2</accession>
<evidence type="ECO:0000256" key="9">
    <source>
        <dbReference type="SAM" id="Phobius"/>
    </source>
</evidence>
<dbReference type="GO" id="GO:0016485">
    <property type="term" value="P:protein processing"/>
    <property type="evidence" value="ECO:0007669"/>
    <property type="project" value="TreeGrafter"/>
</dbReference>
<keyword evidence="9" id="KW-0472">Membrane</keyword>
<reference evidence="12" key="2">
    <citation type="journal article" date="2015" name="Gigascience">
        <title>Reconstructing a comprehensive transcriptome assembly of a white-pupal translocated strain of the pest fruit fly Bactrocera cucurbitae.</title>
        <authorList>
            <person name="Sim S.B."/>
            <person name="Calla B."/>
            <person name="Hall B."/>
            <person name="DeRego T."/>
            <person name="Geib S.M."/>
        </authorList>
    </citation>
    <scope>NUCLEOTIDE SEQUENCE</scope>
</reference>
<evidence type="ECO:0000256" key="2">
    <source>
        <dbReference type="ARBA" id="ARBA00004401"/>
    </source>
</evidence>
<dbReference type="PANTHER" id="PTHR11733">
    <property type="entry name" value="ZINC METALLOPROTEASE FAMILY M13 NEPRILYSIN-RELATED"/>
    <property type="match status" value="1"/>
</dbReference>
<evidence type="ECO:0000259" key="11">
    <source>
        <dbReference type="Pfam" id="PF05649"/>
    </source>
</evidence>
<dbReference type="SUPFAM" id="SSF55486">
    <property type="entry name" value="Metalloproteases ('zincins'), catalytic domain"/>
    <property type="match status" value="1"/>
</dbReference>